<dbReference type="Gene3D" id="2.60.120.10">
    <property type="entry name" value="Jelly Rolls"/>
    <property type="match status" value="1"/>
</dbReference>
<sequence>MFRIPVLVSILAALVANVVPSAALSFPLDQRSGNHLGGDIASRSAQEVVKKLGLVPNEEKGYYLQTFEDDLKVANNRSASTAIFYLLEGKVGSSYWHRVDSVEVWHYYAGAPLTLSLSYNDGKKVEVKTLGPNIFLGQTPQVAINKWQWQSAKSLGTWTLVGTTVAPGFSPDGFELAAPGWKPKGA</sequence>
<evidence type="ECO:0000313" key="4">
    <source>
        <dbReference type="Proteomes" id="UP000799757"/>
    </source>
</evidence>
<dbReference type="Pfam" id="PF06172">
    <property type="entry name" value="Cupin_5"/>
    <property type="match status" value="1"/>
</dbReference>
<proteinExistence type="predicted"/>
<evidence type="ECO:0000256" key="1">
    <source>
        <dbReference type="SAM" id="SignalP"/>
    </source>
</evidence>
<protein>
    <submittedName>
        <fullName evidence="3">DUF985 domain protein</fullName>
    </submittedName>
</protein>
<organism evidence="3 4">
    <name type="scientific">Melanomma pulvis-pyrius CBS 109.77</name>
    <dbReference type="NCBI Taxonomy" id="1314802"/>
    <lineage>
        <taxon>Eukaryota</taxon>
        <taxon>Fungi</taxon>
        <taxon>Dikarya</taxon>
        <taxon>Ascomycota</taxon>
        <taxon>Pezizomycotina</taxon>
        <taxon>Dothideomycetes</taxon>
        <taxon>Pleosporomycetidae</taxon>
        <taxon>Pleosporales</taxon>
        <taxon>Melanommataceae</taxon>
        <taxon>Melanomma</taxon>
    </lineage>
</organism>
<dbReference type="InterPro" id="IPR011051">
    <property type="entry name" value="RmlC_Cupin_sf"/>
</dbReference>
<keyword evidence="4" id="KW-1185">Reference proteome</keyword>
<feature type="chain" id="PRO_5025413106" evidence="1">
    <location>
        <begin position="24"/>
        <end position="186"/>
    </location>
</feature>
<evidence type="ECO:0000259" key="2">
    <source>
        <dbReference type="Pfam" id="PF06172"/>
    </source>
</evidence>
<feature type="signal peptide" evidence="1">
    <location>
        <begin position="1"/>
        <end position="23"/>
    </location>
</feature>
<dbReference type="PANTHER" id="PTHR33387:SF3">
    <property type="entry name" value="DUF985 DOMAIN-CONTAINING PROTEIN"/>
    <property type="match status" value="1"/>
</dbReference>
<dbReference type="InterPro" id="IPR039935">
    <property type="entry name" value="YML079W-like"/>
</dbReference>
<keyword evidence="1" id="KW-0732">Signal</keyword>
<evidence type="ECO:0000313" key="3">
    <source>
        <dbReference type="EMBL" id="KAF2788175.1"/>
    </source>
</evidence>
<dbReference type="InterPro" id="IPR014710">
    <property type="entry name" value="RmlC-like_jellyroll"/>
</dbReference>
<dbReference type="EMBL" id="MU002240">
    <property type="protein sequence ID" value="KAF2788175.1"/>
    <property type="molecule type" value="Genomic_DNA"/>
</dbReference>
<dbReference type="OrthoDB" id="6614653at2759"/>
<feature type="domain" description="DUF985" evidence="2">
    <location>
        <begin position="46"/>
        <end position="177"/>
    </location>
</feature>
<accession>A0A6A6WW65</accession>
<dbReference type="InterPro" id="IPR009327">
    <property type="entry name" value="Cupin_DUF985"/>
</dbReference>
<dbReference type="PANTHER" id="PTHR33387">
    <property type="entry name" value="RMLC-LIKE JELLY ROLL FOLD PROTEIN"/>
    <property type="match status" value="1"/>
</dbReference>
<gene>
    <name evidence="3" type="ORF">K505DRAFT_329131</name>
</gene>
<dbReference type="CDD" id="cd06121">
    <property type="entry name" value="cupin_YML079wp"/>
    <property type="match status" value="1"/>
</dbReference>
<reference evidence="3" key="1">
    <citation type="journal article" date="2020" name="Stud. Mycol.">
        <title>101 Dothideomycetes genomes: a test case for predicting lifestyles and emergence of pathogens.</title>
        <authorList>
            <person name="Haridas S."/>
            <person name="Albert R."/>
            <person name="Binder M."/>
            <person name="Bloem J."/>
            <person name="Labutti K."/>
            <person name="Salamov A."/>
            <person name="Andreopoulos B."/>
            <person name="Baker S."/>
            <person name="Barry K."/>
            <person name="Bills G."/>
            <person name="Bluhm B."/>
            <person name="Cannon C."/>
            <person name="Castanera R."/>
            <person name="Culley D."/>
            <person name="Daum C."/>
            <person name="Ezra D."/>
            <person name="Gonzalez J."/>
            <person name="Henrissat B."/>
            <person name="Kuo A."/>
            <person name="Liang C."/>
            <person name="Lipzen A."/>
            <person name="Lutzoni F."/>
            <person name="Magnuson J."/>
            <person name="Mondo S."/>
            <person name="Nolan M."/>
            <person name="Ohm R."/>
            <person name="Pangilinan J."/>
            <person name="Park H.-J."/>
            <person name="Ramirez L."/>
            <person name="Alfaro M."/>
            <person name="Sun H."/>
            <person name="Tritt A."/>
            <person name="Yoshinaga Y."/>
            <person name="Zwiers L.-H."/>
            <person name="Turgeon B."/>
            <person name="Goodwin S."/>
            <person name="Spatafora J."/>
            <person name="Crous P."/>
            <person name="Grigoriev I."/>
        </authorList>
    </citation>
    <scope>NUCLEOTIDE SEQUENCE</scope>
    <source>
        <strain evidence="3">CBS 109.77</strain>
    </source>
</reference>
<dbReference type="SUPFAM" id="SSF51182">
    <property type="entry name" value="RmlC-like cupins"/>
    <property type="match status" value="1"/>
</dbReference>
<dbReference type="AlphaFoldDB" id="A0A6A6WW65"/>
<name>A0A6A6WW65_9PLEO</name>
<dbReference type="Proteomes" id="UP000799757">
    <property type="component" value="Unassembled WGS sequence"/>
</dbReference>